<dbReference type="AlphaFoldDB" id="A0A3M7H008"/>
<evidence type="ECO:0000313" key="1">
    <source>
        <dbReference type="EMBL" id="RMZ06375.1"/>
    </source>
</evidence>
<evidence type="ECO:0000313" key="2">
    <source>
        <dbReference type="Proteomes" id="UP000269539"/>
    </source>
</evidence>
<evidence type="ECO:0008006" key="3">
    <source>
        <dbReference type="Google" id="ProtNLM"/>
    </source>
</evidence>
<accession>A0A3M7H008</accession>
<dbReference type="EMBL" id="QWIO01000155">
    <property type="protein sequence ID" value="RMZ06375.1"/>
    <property type="molecule type" value="Genomic_DNA"/>
</dbReference>
<dbReference type="VEuPathDB" id="FungiDB:BTJ68_11644"/>
<gene>
    <name evidence="1" type="ORF">D0864_02241</name>
</gene>
<proteinExistence type="predicted"/>
<dbReference type="Proteomes" id="UP000269539">
    <property type="component" value="Unassembled WGS sequence"/>
</dbReference>
<protein>
    <recommendedName>
        <fullName evidence="3">Fungal N-terminal domain-containing protein</fullName>
    </recommendedName>
</protein>
<organism evidence="1 2">
    <name type="scientific">Hortaea werneckii</name>
    <name type="common">Black yeast</name>
    <name type="synonym">Cladosporium werneckii</name>
    <dbReference type="NCBI Taxonomy" id="91943"/>
    <lineage>
        <taxon>Eukaryota</taxon>
        <taxon>Fungi</taxon>
        <taxon>Dikarya</taxon>
        <taxon>Ascomycota</taxon>
        <taxon>Pezizomycotina</taxon>
        <taxon>Dothideomycetes</taxon>
        <taxon>Dothideomycetidae</taxon>
        <taxon>Mycosphaerellales</taxon>
        <taxon>Teratosphaeriaceae</taxon>
        <taxon>Hortaea</taxon>
    </lineage>
</organism>
<name>A0A3M7H008_HORWE</name>
<reference evidence="1 2" key="1">
    <citation type="journal article" date="2018" name="BMC Genomics">
        <title>Genomic evidence for intraspecific hybridization in a clonal and extremely halotolerant yeast.</title>
        <authorList>
            <person name="Gostincar C."/>
            <person name="Stajich J.E."/>
            <person name="Zupancic J."/>
            <person name="Zalar P."/>
            <person name="Gunde-Cimerman N."/>
        </authorList>
    </citation>
    <scope>NUCLEOTIDE SEQUENCE [LARGE SCALE GENOMIC DNA]</scope>
    <source>
        <strain evidence="1 2">EXF-10513</strain>
    </source>
</reference>
<sequence>MAEALGVAAGALGIASFSIQLADSVVKLKRFCGEVKGVPRKLQRLAEELEVMNEALSMFTVDYEKLLATKNPLRKSLTLCEGAVKNLASTINTFEDRLSRKKRITSIYAALRREEVDDLVENVERTRNLLDFVSRVYLEAQRQDELSSILVHCQTISTAASSSIISTAVSQATAHDGPIAQQEIEYVRRSPVPSSDTLVRPRTLEYRASWWLFSQTWELSVERATSGWKFSLRFQRTLPKGHLAYDICSQGDVVNLRKLISNGEVTPDDKIASPLWHPLSLITNDSTLDTIIECVNFLSEHSVFENHASDSQEIDWPNHPELCISILLRPRAFWWSMRDNLRTFCSIILGSAEASARFLHLVEPALKDRAYFAVQADMPDLASLMHLLAECACVISWDDWRTYKDELAALIASGIHAGPCLHLLSRIGSGMTPLMHALLGAMQSFQSFPPNKLNFDRSVAAVQHRFQRWPTLLAMAGVNLFRYGKREARLFRKHWRTSQRILWKYFFCHCEIIALRFGSTATEWGLWVSHPGDYYGGQFWDMVEHPERSMPGAWVESKQFDPEPSVGRTTCCPRGYFEFELDDSDRIRWPDDLDFFED</sequence>
<comment type="caution">
    <text evidence="1">The sequence shown here is derived from an EMBL/GenBank/DDBJ whole genome shotgun (WGS) entry which is preliminary data.</text>
</comment>